<dbReference type="STRING" id="2316362.A0A4Q2DTB0"/>
<keyword evidence="6 9" id="KW-1133">Transmembrane helix</keyword>
<evidence type="ECO:0000256" key="4">
    <source>
        <dbReference type="ARBA" id="ARBA00022741"/>
    </source>
</evidence>
<keyword evidence="4" id="KW-0547">Nucleotide-binding</keyword>
<dbReference type="InterPro" id="IPR051694">
    <property type="entry name" value="Immunoregulatory_rcpt-like"/>
</dbReference>
<evidence type="ECO:0000256" key="1">
    <source>
        <dbReference type="ARBA" id="ARBA00004167"/>
    </source>
</evidence>
<accession>A0A4Q2DTB0</accession>
<dbReference type="GO" id="GO:0005524">
    <property type="term" value="F:ATP binding"/>
    <property type="evidence" value="ECO:0007669"/>
    <property type="project" value="UniProtKB-KW"/>
</dbReference>
<evidence type="ECO:0000256" key="3">
    <source>
        <dbReference type="ARBA" id="ARBA00022692"/>
    </source>
</evidence>
<sequence>MANSQMATCSAELWTLNSKNQSPCLVGSALAGVCVGGDFTLSALEEGFIYRGPSVAVANACRCSSVYYSMLSACAACQGRNFIRWSQYATNCSTTYLTIYPQPIPATVAVPHWAYLDVAIDDTFNITRAQSAGGVESTLVPTAASTTSPGATGGVSGPGAPQSSSSSGGSNAGAIAGGVVGGIVFLALVGLGVFFFLRRRKARQVPASAAYTAAPYNNPSSPPPMSSYGDGTSTYAAIPTPKPYDPQDPSTFPNSSAPLSYSPGPNNGQPAYNGQPNYGNSYGQQNPNYIPPAFTGQSQTSGYTQANTSITTQTQNPSRYTGAPEL</sequence>
<feature type="transmembrane region" description="Helical" evidence="9">
    <location>
        <begin position="172"/>
        <end position="197"/>
    </location>
</feature>
<dbReference type="GO" id="GO:0071944">
    <property type="term" value="C:cell periphery"/>
    <property type="evidence" value="ECO:0007669"/>
    <property type="project" value="UniProtKB-ARBA"/>
</dbReference>
<dbReference type="PANTHER" id="PTHR15549">
    <property type="entry name" value="PAIRED IMMUNOGLOBULIN-LIKE TYPE 2 RECEPTOR"/>
    <property type="match status" value="1"/>
</dbReference>
<evidence type="ECO:0000256" key="6">
    <source>
        <dbReference type="ARBA" id="ARBA00022989"/>
    </source>
</evidence>
<evidence type="ECO:0000256" key="5">
    <source>
        <dbReference type="ARBA" id="ARBA00022840"/>
    </source>
</evidence>
<evidence type="ECO:0000256" key="2">
    <source>
        <dbReference type="ARBA" id="ARBA00022553"/>
    </source>
</evidence>
<evidence type="ECO:0000256" key="9">
    <source>
        <dbReference type="SAM" id="Phobius"/>
    </source>
</evidence>
<organism evidence="11 12">
    <name type="scientific">Candolleomyces aberdarensis</name>
    <dbReference type="NCBI Taxonomy" id="2316362"/>
    <lineage>
        <taxon>Eukaryota</taxon>
        <taxon>Fungi</taxon>
        <taxon>Dikarya</taxon>
        <taxon>Basidiomycota</taxon>
        <taxon>Agaricomycotina</taxon>
        <taxon>Agaricomycetes</taxon>
        <taxon>Agaricomycetidae</taxon>
        <taxon>Agaricales</taxon>
        <taxon>Agaricineae</taxon>
        <taxon>Psathyrellaceae</taxon>
        <taxon>Candolleomyces</taxon>
    </lineage>
</organism>
<keyword evidence="2" id="KW-0597">Phosphoprotein</keyword>
<feature type="compositionally biased region" description="Low complexity" evidence="8">
    <location>
        <begin position="140"/>
        <end position="150"/>
    </location>
</feature>
<comment type="subcellular location">
    <subcellularLocation>
        <location evidence="1">Membrane</location>
        <topology evidence="1">Single-pass membrane protein</topology>
    </subcellularLocation>
</comment>
<evidence type="ECO:0000259" key="10">
    <source>
        <dbReference type="Pfam" id="PF21314"/>
    </source>
</evidence>
<feature type="domain" description="Epidermal growth factor receptor-like transmembrane-juxtamembrane segment" evidence="10">
    <location>
        <begin position="175"/>
        <end position="202"/>
    </location>
</feature>
<dbReference type="AlphaFoldDB" id="A0A4Q2DTB0"/>
<dbReference type="PANTHER" id="PTHR15549:SF26">
    <property type="entry name" value="AXIAL BUDDING PATTERN PROTEIN 2-RELATED"/>
    <property type="match status" value="1"/>
</dbReference>
<evidence type="ECO:0000313" key="12">
    <source>
        <dbReference type="Proteomes" id="UP000290288"/>
    </source>
</evidence>
<feature type="region of interest" description="Disordered" evidence="8">
    <location>
        <begin position="138"/>
        <end position="171"/>
    </location>
</feature>
<dbReference type="InterPro" id="IPR049328">
    <property type="entry name" value="TM_ErbB1"/>
</dbReference>
<proteinExistence type="predicted"/>
<dbReference type="Pfam" id="PF21314">
    <property type="entry name" value="TM_ErbB1"/>
    <property type="match status" value="1"/>
</dbReference>
<feature type="region of interest" description="Disordered" evidence="8">
    <location>
        <begin position="212"/>
        <end position="326"/>
    </location>
</feature>
<feature type="compositionally biased region" description="Polar residues" evidence="8">
    <location>
        <begin position="248"/>
        <end position="288"/>
    </location>
</feature>
<keyword evidence="12" id="KW-1185">Reference proteome</keyword>
<dbReference type="GO" id="GO:0016020">
    <property type="term" value="C:membrane"/>
    <property type="evidence" value="ECO:0007669"/>
    <property type="project" value="UniProtKB-SubCell"/>
</dbReference>
<dbReference type="Proteomes" id="UP000290288">
    <property type="component" value="Unassembled WGS sequence"/>
</dbReference>
<comment type="caution">
    <text evidence="11">The sequence shown here is derived from an EMBL/GenBank/DDBJ whole genome shotgun (WGS) entry which is preliminary data.</text>
</comment>
<keyword evidence="7 9" id="KW-0472">Membrane</keyword>
<evidence type="ECO:0000256" key="7">
    <source>
        <dbReference type="ARBA" id="ARBA00023136"/>
    </source>
</evidence>
<gene>
    <name evidence="11" type="ORF">EST38_g3514</name>
</gene>
<feature type="compositionally biased region" description="Polar residues" evidence="8">
    <location>
        <begin position="295"/>
        <end position="319"/>
    </location>
</feature>
<dbReference type="EMBL" id="SDEE01000075">
    <property type="protein sequence ID" value="RXW22324.1"/>
    <property type="molecule type" value="Genomic_DNA"/>
</dbReference>
<evidence type="ECO:0000256" key="8">
    <source>
        <dbReference type="SAM" id="MobiDB-lite"/>
    </source>
</evidence>
<keyword evidence="3 9" id="KW-0812">Transmembrane</keyword>
<feature type="compositionally biased region" description="Low complexity" evidence="8">
    <location>
        <begin position="158"/>
        <end position="171"/>
    </location>
</feature>
<dbReference type="OrthoDB" id="2576311at2759"/>
<reference evidence="11 12" key="1">
    <citation type="submission" date="2019-01" db="EMBL/GenBank/DDBJ databases">
        <title>Draft genome sequence of Psathyrella aberdarensis IHI B618.</title>
        <authorList>
            <person name="Buettner E."/>
            <person name="Kellner H."/>
        </authorList>
    </citation>
    <scope>NUCLEOTIDE SEQUENCE [LARGE SCALE GENOMIC DNA]</scope>
    <source>
        <strain evidence="11 12">IHI B618</strain>
    </source>
</reference>
<name>A0A4Q2DTB0_9AGAR</name>
<dbReference type="Gene3D" id="1.20.5.510">
    <property type="entry name" value="Single helix bin"/>
    <property type="match status" value="1"/>
</dbReference>
<keyword evidence="5" id="KW-0067">ATP-binding</keyword>
<evidence type="ECO:0000313" key="11">
    <source>
        <dbReference type="EMBL" id="RXW22324.1"/>
    </source>
</evidence>
<protein>
    <recommendedName>
        <fullName evidence="10">Epidermal growth factor receptor-like transmembrane-juxtamembrane segment domain-containing protein</fullName>
    </recommendedName>
</protein>